<dbReference type="InterPro" id="IPR043502">
    <property type="entry name" value="DNA/RNA_pol_sf"/>
</dbReference>
<keyword evidence="7" id="KW-0511">Multifunctional enzyme</keyword>
<dbReference type="PROSITE" id="PS50878">
    <property type="entry name" value="RT_POL"/>
    <property type="match status" value="1"/>
</dbReference>
<evidence type="ECO:0000256" key="6">
    <source>
        <dbReference type="ARBA" id="ARBA00022918"/>
    </source>
</evidence>
<evidence type="ECO:0000256" key="3">
    <source>
        <dbReference type="ARBA" id="ARBA00022722"/>
    </source>
</evidence>
<dbReference type="InterPro" id="IPR000477">
    <property type="entry name" value="RT_dom"/>
</dbReference>
<dbReference type="SUPFAM" id="SSF56672">
    <property type="entry name" value="DNA/RNA polymerases"/>
    <property type="match status" value="1"/>
</dbReference>
<dbReference type="Pfam" id="PF00078">
    <property type="entry name" value="RVT_1"/>
    <property type="match status" value="1"/>
</dbReference>
<dbReference type="InParanoid" id="A0A2J7PGH1"/>
<organism evidence="9 10">
    <name type="scientific">Cryptotermes secundus</name>
    <dbReference type="NCBI Taxonomy" id="105785"/>
    <lineage>
        <taxon>Eukaryota</taxon>
        <taxon>Metazoa</taxon>
        <taxon>Ecdysozoa</taxon>
        <taxon>Arthropoda</taxon>
        <taxon>Hexapoda</taxon>
        <taxon>Insecta</taxon>
        <taxon>Pterygota</taxon>
        <taxon>Neoptera</taxon>
        <taxon>Polyneoptera</taxon>
        <taxon>Dictyoptera</taxon>
        <taxon>Blattodea</taxon>
        <taxon>Blattoidea</taxon>
        <taxon>Termitoidae</taxon>
        <taxon>Kalotermitidae</taxon>
        <taxon>Cryptotermitinae</taxon>
        <taxon>Cryptotermes</taxon>
    </lineage>
</organism>
<evidence type="ECO:0000313" key="10">
    <source>
        <dbReference type="Proteomes" id="UP000235965"/>
    </source>
</evidence>
<dbReference type="InterPro" id="IPR041577">
    <property type="entry name" value="RT_RNaseH_2"/>
</dbReference>
<dbReference type="STRING" id="105785.A0A2J7PGH1"/>
<dbReference type="GO" id="GO:0004519">
    <property type="term" value="F:endonuclease activity"/>
    <property type="evidence" value="ECO:0007669"/>
    <property type="project" value="UniProtKB-KW"/>
</dbReference>
<dbReference type="Gene3D" id="3.30.70.270">
    <property type="match status" value="2"/>
</dbReference>
<accession>A0A2J7PGH1</accession>
<dbReference type="InterPro" id="IPR050951">
    <property type="entry name" value="Retrovirus_Pol_polyprotein"/>
</dbReference>
<reference evidence="9 10" key="1">
    <citation type="submission" date="2017-12" db="EMBL/GenBank/DDBJ databases">
        <title>Hemimetabolous genomes reveal molecular basis of termite eusociality.</title>
        <authorList>
            <person name="Harrison M.C."/>
            <person name="Jongepier E."/>
            <person name="Robertson H.M."/>
            <person name="Arning N."/>
            <person name="Bitard-Feildel T."/>
            <person name="Chao H."/>
            <person name="Childers C.P."/>
            <person name="Dinh H."/>
            <person name="Doddapaneni H."/>
            <person name="Dugan S."/>
            <person name="Gowin J."/>
            <person name="Greiner C."/>
            <person name="Han Y."/>
            <person name="Hu H."/>
            <person name="Hughes D.S.T."/>
            <person name="Huylmans A.-K."/>
            <person name="Kemena C."/>
            <person name="Kremer L.P.M."/>
            <person name="Lee S.L."/>
            <person name="Lopez-Ezquerra A."/>
            <person name="Mallet L."/>
            <person name="Monroy-Kuhn J.M."/>
            <person name="Moser A."/>
            <person name="Murali S.C."/>
            <person name="Muzny D.M."/>
            <person name="Otani S."/>
            <person name="Piulachs M.-D."/>
            <person name="Poelchau M."/>
            <person name="Qu J."/>
            <person name="Schaub F."/>
            <person name="Wada-Katsumata A."/>
            <person name="Worley K.C."/>
            <person name="Xie Q."/>
            <person name="Ylla G."/>
            <person name="Poulsen M."/>
            <person name="Gibbs R.A."/>
            <person name="Schal C."/>
            <person name="Richards S."/>
            <person name="Belles X."/>
            <person name="Korb J."/>
            <person name="Bornberg-Bauer E."/>
        </authorList>
    </citation>
    <scope>NUCLEOTIDE SEQUENCE [LARGE SCALE GENOMIC DNA]</scope>
    <source>
        <tissue evidence="9">Whole body</tissue>
    </source>
</reference>
<evidence type="ECO:0000256" key="7">
    <source>
        <dbReference type="ARBA" id="ARBA00023268"/>
    </source>
</evidence>
<dbReference type="PANTHER" id="PTHR37984:SF5">
    <property type="entry name" value="PROTEIN NYNRIN-LIKE"/>
    <property type="match status" value="1"/>
</dbReference>
<dbReference type="Proteomes" id="UP000235965">
    <property type="component" value="Unassembled WGS sequence"/>
</dbReference>
<dbReference type="Pfam" id="PF17917">
    <property type="entry name" value="RT_RNaseH"/>
    <property type="match status" value="1"/>
</dbReference>
<dbReference type="PANTHER" id="PTHR37984">
    <property type="entry name" value="PROTEIN CBG26694"/>
    <property type="match status" value="1"/>
</dbReference>
<dbReference type="InterPro" id="IPR043128">
    <property type="entry name" value="Rev_trsase/Diguanyl_cyclase"/>
</dbReference>
<dbReference type="InterPro" id="IPR041373">
    <property type="entry name" value="RT_RNaseH"/>
</dbReference>
<dbReference type="AlphaFoldDB" id="A0A2J7PGH1"/>
<keyword evidence="3" id="KW-0540">Nuclease</keyword>
<dbReference type="GO" id="GO:0003964">
    <property type="term" value="F:RNA-directed DNA polymerase activity"/>
    <property type="evidence" value="ECO:0007669"/>
    <property type="project" value="UniProtKB-KW"/>
</dbReference>
<evidence type="ECO:0000256" key="5">
    <source>
        <dbReference type="ARBA" id="ARBA00022801"/>
    </source>
</evidence>
<dbReference type="GO" id="GO:0016787">
    <property type="term" value="F:hydrolase activity"/>
    <property type="evidence" value="ECO:0007669"/>
    <property type="project" value="UniProtKB-KW"/>
</dbReference>
<sequence>MDDLLIFSRYLEEHEQHLRALFDRPQKYGILINPAKCVFRVPEITFLGYKVSAEGSQPLEERVTRLQECQAPKTASQLRGFLCMLNYYSRFLPHAAAHQPPLHDVLSGPKVKGSHPITWTPELYMAFEKCKASLSRATLLAHPDPSAPLALVTDASTSAMGAVLQQRVKKAVKAVKHFRHILEALHFSICTDHKPITYAFQQKRENAQQGNSTTWIL</sequence>
<evidence type="ECO:0000256" key="2">
    <source>
        <dbReference type="ARBA" id="ARBA00022695"/>
    </source>
</evidence>
<keyword evidence="5" id="KW-0378">Hydrolase</keyword>
<dbReference type="EMBL" id="NEVH01025304">
    <property type="protein sequence ID" value="PNF15437.1"/>
    <property type="molecule type" value="Genomic_DNA"/>
</dbReference>
<gene>
    <name evidence="9" type="ORF">B7P43_G18179</name>
</gene>
<evidence type="ECO:0000256" key="1">
    <source>
        <dbReference type="ARBA" id="ARBA00022679"/>
    </source>
</evidence>
<evidence type="ECO:0000313" key="9">
    <source>
        <dbReference type="EMBL" id="PNF15437.1"/>
    </source>
</evidence>
<protein>
    <recommendedName>
        <fullName evidence="8">Reverse transcriptase domain-containing protein</fullName>
    </recommendedName>
</protein>
<keyword evidence="4" id="KW-0255">Endonuclease</keyword>
<comment type="caution">
    <text evidence="9">The sequence shown here is derived from an EMBL/GenBank/DDBJ whole genome shotgun (WGS) entry which is preliminary data.</text>
</comment>
<keyword evidence="2" id="KW-0548">Nucleotidyltransferase</keyword>
<keyword evidence="10" id="KW-1185">Reference proteome</keyword>
<keyword evidence="6" id="KW-0695">RNA-directed DNA polymerase</keyword>
<proteinExistence type="predicted"/>
<dbReference type="Pfam" id="PF17919">
    <property type="entry name" value="RT_RNaseH_2"/>
    <property type="match status" value="1"/>
</dbReference>
<evidence type="ECO:0000259" key="8">
    <source>
        <dbReference type="PROSITE" id="PS50878"/>
    </source>
</evidence>
<name>A0A2J7PGH1_9NEOP</name>
<evidence type="ECO:0000256" key="4">
    <source>
        <dbReference type="ARBA" id="ARBA00022759"/>
    </source>
</evidence>
<feature type="domain" description="Reverse transcriptase" evidence="8">
    <location>
        <begin position="1"/>
        <end position="51"/>
    </location>
</feature>
<keyword evidence="1" id="KW-0808">Transferase</keyword>